<dbReference type="InterPro" id="IPR011010">
    <property type="entry name" value="DNA_brk_join_enz"/>
</dbReference>
<dbReference type="GO" id="GO:0003677">
    <property type="term" value="F:DNA binding"/>
    <property type="evidence" value="ECO:0007669"/>
    <property type="project" value="InterPro"/>
</dbReference>
<evidence type="ECO:0000259" key="4">
    <source>
        <dbReference type="PROSITE" id="PS51898"/>
    </source>
</evidence>
<evidence type="ECO:0000313" key="6">
    <source>
        <dbReference type="Proteomes" id="UP000078428"/>
    </source>
</evidence>
<feature type="region of interest" description="Disordered" evidence="3">
    <location>
        <begin position="565"/>
        <end position="614"/>
    </location>
</feature>
<dbReference type="AlphaFoldDB" id="A0A178M5P6"/>
<evidence type="ECO:0000256" key="3">
    <source>
        <dbReference type="SAM" id="MobiDB-lite"/>
    </source>
</evidence>
<gene>
    <name evidence="5" type="ORF">A6A04_09375</name>
</gene>
<dbReference type="SUPFAM" id="SSF56349">
    <property type="entry name" value="DNA breaking-rejoining enzymes"/>
    <property type="match status" value="1"/>
</dbReference>
<dbReference type="Gene3D" id="1.10.443.10">
    <property type="entry name" value="Intergrase catalytic core"/>
    <property type="match status" value="1"/>
</dbReference>
<dbReference type="PANTHER" id="PTHR30349">
    <property type="entry name" value="PHAGE INTEGRASE-RELATED"/>
    <property type="match status" value="1"/>
</dbReference>
<dbReference type="Pfam" id="PF00589">
    <property type="entry name" value="Phage_integrase"/>
    <property type="match status" value="1"/>
</dbReference>
<dbReference type="GO" id="GO:0015074">
    <property type="term" value="P:DNA integration"/>
    <property type="evidence" value="ECO:0007669"/>
    <property type="project" value="UniProtKB-KW"/>
</dbReference>
<dbReference type="Proteomes" id="UP000078428">
    <property type="component" value="Unassembled WGS sequence"/>
</dbReference>
<accession>A0A178M5P6</accession>
<dbReference type="InterPro" id="IPR013762">
    <property type="entry name" value="Integrase-like_cat_sf"/>
</dbReference>
<dbReference type="GO" id="GO:0006310">
    <property type="term" value="P:DNA recombination"/>
    <property type="evidence" value="ECO:0007669"/>
    <property type="project" value="UniProtKB-KW"/>
</dbReference>
<keyword evidence="2" id="KW-0233">DNA recombination</keyword>
<comment type="caution">
    <text evidence="5">The sequence shown here is derived from an EMBL/GenBank/DDBJ whole genome shotgun (WGS) entry which is preliminary data.</text>
</comment>
<keyword evidence="1" id="KW-0229">DNA integration</keyword>
<keyword evidence="6" id="KW-1185">Reference proteome</keyword>
<feature type="domain" description="Tyr recombinase" evidence="4">
    <location>
        <begin position="336"/>
        <end position="541"/>
    </location>
</feature>
<dbReference type="PROSITE" id="PS51898">
    <property type="entry name" value="TYR_RECOMBINASE"/>
    <property type="match status" value="1"/>
</dbReference>
<organism evidence="5 6">
    <name type="scientific">Paramagnetospirillum marisnigri</name>
    <dbReference type="NCBI Taxonomy" id="1285242"/>
    <lineage>
        <taxon>Bacteria</taxon>
        <taxon>Pseudomonadati</taxon>
        <taxon>Pseudomonadota</taxon>
        <taxon>Alphaproteobacteria</taxon>
        <taxon>Rhodospirillales</taxon>
        <taxon>Magnetospirillaceae</taxon>
        <taxon>Paramagnetospirillum</taxon>
    </lineage>
</organism>
<proteinExistence type="predicted"/>
<dbReference type="InterPro" id="IPR050090">
    <property type="entry name" value="Tyrosine_recombinase_XerCD"/>
</dbReference>
<feature type="compositionally biased region" description="Polar residues" evidence="3">
    <location>
        <begin position="569"/>
        <end position="580"/>
    </location>
</feature>
<dbReference type="CDD" id="cd01184">
    <property type="entry name" value="INT_C_like_1"/>
    <property type="match status" value="1"/>
</dbReference>
<protein>
    <recommendedName>
        <fullName evidence="4">Tyr recombinase domain-containing protein</fullName>
    </recommendedName>
</protein>
<evidence type="ECO:0000256" key="1">
    <source>
        <dbReference type="ARBA" id="ARBA00022908"/>
    </source>
</evidence>
<dbReference type="STRING" id="1285242.A6A04_09375"/>
<sequence length="614" mass="69202">MVEQVAQQIRSMSMVKKRQPTKDDLDRILLDLFTEILEVGELERAARPAGWSPWVIDTDIIDEDDPSLDTAYPEYNAEEIRAALLYNELGMGEQCADDQLRERGFERPDGPHQWRGYVRKVLATIAAAECLNAERERGVYHPPIHPFVSIGGGPALGLGGAGEESARQKLSEMFEANITSKKAEGKWKASGDTEQQARMALRLFLSYKGDLPFAQITKPDAFAFREWLCGLPCLVGKGIYKDMDYRAAVALRQSVEKAMGKRGSREATDTITVGGLTMTRRDAEARAEKLSKTTVNKHLTFFTDAYNERIKKSGLALRNPFEGVLFAEKDLKKDASKRKPWPISELQALFNTPLFTGAAGHRPGKRARAGDFLADDGPFWLPLIGLFTGAREDEIASLALDDLQFDSDAECWIIDIKAGKTSNAPRKIPVHPELIKIGLVEYRQEVEKSGASDLFPEFHDQYRDAGGVFSRFFTKYRRDCGIYEKWKDFHALRHTLRTSLYRELQAHPVLVREMMGHAQIDEMDVVYFHGFEPKQSAPVVSALTFAPLDLSHLHKQNQPQRRFLAPKQAKNQGAQRTQSPPERKASIVASSKAESERQITHRKRVLTPAKHRKP</sequence>
<dbReference type="InterPro" id="IPR002104">
    <property type="entry name" value="Integrase_catalytic"/>
</dbReference>
<dbReference type="PANTHER" id="PTHR30349:SF64">
    <property type="entry name" value="PROPHAGE INTEGRASE INTD-RELATED"/>
    <property type="match status" value="1"/>
</dbReference>
<evidence type="ECO:0000256" key="2">
    <source>
        <dbReference type="ARBA" id="ARBA00023172"/>
    </source>
</evidence>
<reference evidence="5 6" key="1">
    <citation type="submission" date="2016-04" db="EMBL/GenBank/DDBJ databases">
        <title>Draft genome sequence of freshwater magnetotactic bacteria Magnetospirillum marisnigri SP-1 and Magnetospirillum moscoviense BB-1.</title>
        <authorList>
            <person name="Koziaeva V."/>
            <person name="Dziuba M.V."/>
            <person name="Ivanov T.M."/>
            <person name="Kuznetsov B."/>
            <person name="Grouzdev D.S."/>
        </authorList>
    </citation>
    <scope>NUCLEOTIDE SEQUENCE [LARGE SCALE GENOMIC DNA]</scope>
    <source>
        <strain evidence="5 6">SP-1</strain>
    </source>
</reference>
<feature type="compositionally biased region" description="Basic residues" evidence="3">
    <location>
        <begin position="600"/>
        <end position="614"/>
    </location>
</feature>
<evidence type="ECO:0000313" key="5">
    <source>
        <dbReference type="EMBL" id="OAN44072.1"/>
    </source>
</evidence>
<name>A0A178M5P6_9PROT</name>
<dbReference type="EMBL" id="LWQT01000120">
    <property type="protein sequence ID" value="OAN44072.1"/>
    <property type="molecule type" value="Genomic_DNA"/>
</dbReference>